<gene>
    <name evidence="2" type="ORF">CODIS_07160</name>
</gene>
<dbReference type="Proteomes" id="UP000094769">
    <property type="component" value="Unassembled WGS sequence"/>
</dbReference>
<keyword evidence="3" id="KW-1185">Reference proteome</keyword>
<protein>
    <submittedName>
        <fullName evidence="2">Uncharacterized protein</fullName>
    </submittedName>
</protein>
<proteinExistence type="predicted"/>
<evidence type="ECO:0000313" key="2">
    <source>
        <dbReference type="EMBL" id="ODJ89103.1"/>
    </source>
</evidence>
<feature type="chain" id="PRO_5031438339" evidence="1">
    <location>
        <begin position="27"/>
        <end position="159"/>
    </location>
</feature>
<accession>A0A7Z0VNR9</accession>
<keyword evidence="1" id="KW-0732">Signal</keyword>
<comment type="caution">
    <text evidence="2">The sequence shown here is derived from an EMBL/GenBank/DDBJ whole genome shotgun (WGS) entry which is preliminary data.</text>
</comment>
<dbReference type="AlphaFoldDB" id="A0A7Z0VNR9"/>
<dbReference type="EMBL" id="MARB01000003">
    <property type="protein sequence ID" value="ODJ89103.1"/>
    <property type="molecule type" value="Genomic_DNA"/>
</dbReference>
<organism evidence="2 3">
    <name type="scientific">Candidatus Thiodiazotropha endolucinida</name>
    <dbReference type="NCBI Taxonomy" id="1655433"/>
    <lineage>
        <taxon>Bacteria</taxon>
        <taxon>Pseudomonadati</taxon>
        <taxon>Pseudomonadota</taxon>
        <taxon>Gammaproteobacteria</taxon>
        <taxon>Chromatiales</taxon>
        <taxon>Sedimenticolaceae</taxon>
        <taxon>Candidatus Thiodiazotropha</taxon>
    </lineage>
</organism>
<name>A0A7Z0VNR9_9GAMM</name>
<feature type="signal peptide" evidence="1">
    <location>
        <begin position="1"/>
        <end position="26"/>
    </location>
</feature>
<evidence type="ECO:0000256" key="1">
    <source>
        <dbReference type="SAM" id="SignalP"/>
    </source>
</evidence>
<sequence>MNTIVRYFASSVMALSLLYLPLTVSADDAATSINGMTEISSESLDETLVIVNKIVGVDAEGNEHILYNEDDGRVYRLDNINQAIHDMNAKGVDTKGTFWSLQAVLSDTVYLMGKNNNPYPAQRVETAIPESLPLAVENLRITKDRVIAIYTTNCDNNSI</sequence>
<evidence type="ECO:0000313" key="3">
    <source>
        <dbReference type="Proteomes" id="UP000094769"/>
    </source>
</evidence>
<reference evidence="2 3" key="1">
    <citation type="submission" date="2016-06" db="EMBL/GenBank/DDBJ databases">
        <title>Genome sequence of endosymbiont of Candidatus Endolucinida thiodiazotropha.</title>
        <authorList>
            <person name="Poehlein A."/>
            <person name="Koenig S."/>
            <person name="Heiden S.E."/>
            <person name="Thuermer A."/>
            <person name="Voget S."/>
            <person name="Daniel R."/>
            <person name="Markert S."/>
            <person name="Gros O."/>
            <person name="Schweder T."/>
        </authorList>
    </citation>
    <scope>NUCLEOTIDE SEQUENCE [LARGE SCALE GENOMIC DNA]</scope>
    <source>
        <strain evidence="2 3">COS</strain>
    </source>
</reference>